<accession>A0ABV7IDP7</accession>
<gene>
    <name evidence="2" type="ORF">ACFOD7_11785</name>
</gene>
<evidence type="ECO:0000313" key="2">
    <source>
        <dbReference type="EMBL" id="MFC3168729.1"/>
    </source>
</evidence>
<sequence length="108" mass="11473">MSRRVDPPGGVTWTRHHGAYHLLTGKNCRDPIGGFRLSVNSGVLRHGSTQWTCAEMPEGRKGSVQQTATKLVIVPVMAFAPTAAVPGLSRPVVAPPDRHGAKEVLGAL</sequence>
<reference evidence="3" key="1">
    <citation type="journal article" date="2019" name="Int. J. Syst. Evol. Microbiol.">
        <title>The Global Catalogue of Microorganisms (GCM) 10K type strain sequencing project: providing services to taxonomists for standard genome sequencing and annotation.</title>
        <authorList>
            <consortium name="The Broad Institute Genomics Platform"/>
            <consortium name="The Broad Institute Genome Sequencing Center for Infectious Disease"/>
            <person name="Wu L."/>
            <person name="Ma J."/>
        </authorList>
    </citation>
    <scope>NUCLEOTIDE SEQUENCE [LARGE SCALE GENOMIC DNA]</scope>
    <source>
        <strain evidence="3">KCTC 52239</strain>
    </source>
</reference>
<name>A0ABV7IDP7_9RHOB</name>
<evidence type="ECO:0000313" key="3">
    <source>
        <dbReference type="Proteomes" id="UP001595557"/>
    </source>
</evidence>
<comment type="caution">
    <text evidence="2">The sequence shown here is derived from an EMBL/GenBank/DDBJ whole genome shotgun (WGS) entry which is preliminary data.</text>
</comment>
<organism evidence="2 3">
    <name type="scientific">Paracoccus fontiphilus</name>
    <dbReference type="NCBI Taxonomy" id="1815556"/>
    <lineage>
        <taxon>Bacteria</taxon>
        <taxon>Pseudomonadati</taxon>
        <taxon>Pseudomonadota</taxon>
        <taxon>Alphaproteobacteria</taxon>
        <taxon>Rhodobacterales</taxon>
        <taxon>Paracoccaceae</taxon>
        <taxon>Paracoccus</taxon>
    </lineage>
</organism>
<dbReference type="EMBL" id="JBHRTE010000047">
    <property type="protein sequence ID" value="MFC3168729.1"/>
    <property type="molecule type" value="Genomic_DNA"/>
</dbReference>
<feature type="region of interest" description="Disordered" evidence="1">
    <location>
        <begin position="87"/>
        <end position="108"/>
    </location>
</feature>
<protein>
    <submittedName>
        <fullName evidence="2">Uncharacterized protein</fullName>
    </submittedName>
</protein>
<keyword evidence="3" id="KW-1185">Reference proteome</keyword>
<proteinExistence type="predicted"/>
<evidence type="ECO:0000256" key="1">
    <source>
        <dbReference type="SAM" id="MobiDB-lite"/>
    </source>
</evidence>
<dbReference type="Proteomes" id="UP001595557">
    <property type="component" value="Unassembled WGS sequence"/>
</dbReference>